<evidence type="ECO:0000313" key="2">
    <source>
        <dbReference type="EMBL" id="KAJ7369975.1"/>
    </source>
</evidence>
<feature type="region of interest" description="Disordered" evidence="1">
    <location>
        <begin position="260"/>
        <end position="287"/>
    </location>
</feature>
<protein>
    <submittedName>
        <fullName evidence="2">Leucine-rich repeat and IQ domain-containing protein 1</fullName>
    </submittedName>
</protein>
<dbReference type="EMBL" id="MU826877">
    <property type="protein sequence ID" value="KAJ7369975.1"/>
    <property type="molecule type" value="Genomic_DNA"/>
</dbReference>
<dbReference type="OrthoDB" id="10547248at2759"/>
<name>A0A9X0CNM1_9CNID</name>
<organism evidence="2 3">
    <name type="scientific">Desmophyllum pertusum</name>
    <dbReference type="NCBI Taxonomy" id="174260"/>
    <lineage>
        <taxon>Eukaryota</taxon>
        <taxon>Metazoa</taxon>
        <taxon>Cnidaria</taxon>
        <taxon>Anthozoa</taxon>
        <taxon>Hexacorallia</taxon>
        <taxon>Scleractinia</taxon>
        <taxon>Caryophylliina</taxon>
        <taxon>Caryophylliidae</taxon>
        <taxon>Desmophyllum</taxon>
    </lineage>
</organism>
<gene>
    <name evidence="2" type="primary">LRRIQ1_2</name>
    <name evidence="2" type="ORF">OS493_035146</name>
</gene>
<proteinExistence type="predicted"/>
<feature type="region of interest" description="Disordered" evidence="1">
    <location>
        <begin position="23"/>
        <end position="52"/>
    </location>
</feature>
<accession>A0A9X0CNM1</accession>
<evidence type="ECO:0000256" key="1">
    <source>
        <dbReference type="SAM" id="MobiDB-lite"/>
    </source>
</evidence>
<dbReference type="Proteomes" id="UP001163046">
    <property type="component" value="Unassembled WGS sequence"/>
</dbReference>
<evidence type="ECO:0000313" key="3">
    <source>
        <dbReference type="Proteomes" id="UP001163046"/>
    </source>
</evidence>
<comment type="caution">
    <text evidence="2">The sequence shown here is derived from an EMBL/GenBank/DDBJ whole genome shotgun (WGS) entry which is preliminary data.</text>
</comment>
<dbReference type="AlphaFoldDB" id="A0A9X0CNM1"/>
<feature type="region of interest" description="Disordered" evidence="1">
    <location>
        <begin position="170"/>
        <end position="215"/>
    </location>
</feature>
<feature type="compositionally biased region" description="Basic and acidic residues" evidence="1">
    <location>
        <begin position="170"/>
        <end position="205"/>
    </location>
</feature>
<sequence length="287" mass="34314">MTCILDDEEADIEAEIQRELDALEDDSLHIEDVEDESSTFKTDESQEDALPDSIQEYLRLLQSRTEGVEEEVKECEIILEKLPPDSSVKEDEALLARRIKEELGDEYKENPLVLRDQVLSELEETELREERERLAEENKNEEDNQFAVDIIRPGIIEEIQALEEKAQQTLKDLEEKQAGKDQKREEWYKERRREDEARHKREKEARHKRQVQFEAAQKKLQEEQEALQSKLEEEVKVEEKKLQQMEEQFQVEMRMIEEERKKQSEAFVETQRKETEYQQRKQEVGSY</sequence>
<keyword evidence="3" id="KW-1185">Reference proteome</keyword>
<reference evidence="2" key="1">
    <citation type="submission" date="2023-01" db="EMBL/GenBank/DDBJ databases">
        <title>Genome assembly of the deep-sea coral Lophelia pertusa.</title>
        <authorList>
            <person name="Herrera S."/>
            <person name="Cordes E."/>
        </authorList>
    </citation>
    <scope>NUCLEOTIDE SEQUENCE</scope>
    <source>
        <strain evidence="2">USNM1676648</strain>
        <tissue evidence="2">Polyp</tissue>
    </source>
</reference>